<evidence type="ECO:0000313" key="3">
    <source>
        <dbReference type="EMBL" id="PKY58995.1"/>
    </source>
</evidence>
<feature type="compositionally biased region" description="Basic residues" evidence="2">
    <location>
        <begin position="208"/>
        <end position="223"/>
    </location>
</feature>
<dbReference type="VEuPathDB" id="FungiDB:RhiirA1_455123"/>
<protein>
    <submittedName>
        <fullName evidence="3">Uncharacterized protein</fullName>
    </submittedName>
</protein>
<dbReference type="AlphaFoldDB" id="A0A2I1HJD3"/>
<name>A0A2I1HJD3_9GLOM</name>
<evidence type="ECO:0000256" key="2">
    <source>
        <dbReference type="SAM" id="MobiDB-lite"/>
    </source>
</evidence>
<dbReference type="VEuPathDB" id="FungiDB:FUN_003199"/>
<comment type="caution">
    <text evidence="3">The sequence shown here is derived from an EMBL/GenBank/DDBJ whole genome shotgun (WGS) entry which is preliminary data.</text>
</comment>
<reference evidence="3 4" key="1">
    <citation type="submission" date="2015-10" db="EMBL/GenBank/DDBJ databases">
        <title>Genome analyses suggest a sexual origin of heterokaryosis in a supposedly ancient asexual fungus.</title>
        <authorList>
            <person name="Ropars J."/>
            <person name="Sedzielewska K."/>
            <person name="Noel J."/>
            <person name="Charron P."/>
            <person name="Farinelli L."/>
            <person name="Marton T."/>
            <person name="Kruger M."/>
            <person name="Pelin A."/>
            <person name="Brachmann A."/>
            <person name="Corradi N."/>
        </authorList>
    </citation>
    <scope>NUCLEOTIDE SEQUENCE [LARGE SCALE GENOMIC DNA]</scope>
    <source>
        <strain evidence="3 4">A4</strain>
    </source>
</reference>
<feature type="compositionally biased region" description="Basic and acidic residues" evidence="2">
    <location>
        <begin position="432"/>
        <end position="446"/>
    </location>
</feature>
<gene>
    <name evidence="3" type="ORF">RhiirA4_481387</name>
</gene>
<keyword evidence="1" id="KW-0175">Coiled coil</keyword>
<keyword evidence="4" id="KW-1185">Reference proteome</keyword>
<dbReference type="EMBL" id="LLXI01003301">
    <property type="protein sequence ID" value="PKY58995.1"/>
    <property type="molecule type" value="Genomic_DNA"/>
</dbReference>
<proteinExistence type="predicted"/>
<accession>A0A2I1HJD3</accession>
<feature type="coiled-coil region" evidence="1">
    <location>
        <begin position="150"/>
        <end position="177"/>
    </location>
</feature>
<evidence type="ECO:0000256" key="1">
    <source>
        <dbReference type="SAM" id="Coils"/>
    </source>
</evidence>
<organism evidence="3 4">
    <name type="scientific">Rhizophagus irregularis</name>
    <dbReference type="NCBI Taxonomy" id="588596"/>
    <lineage>
        <taxon>Eukaryota</taxon>
        <taxon>Fungi</taxon>
        <taxon>Fungi incertae sedis</taxon>
        <taxon>Mucoromycota</taxon>
        <taxon>Glomeromycotina</taxon>
        <taxon>Glomeromycetes</taxon>
        <taxon>Glomerales</taxon>
        <taxon>Glomeraceae</taxon>
        <taxon>Rhizophagus</taxon>
    </lineage>
</organism>
<dbReference type="VEuPathDB" id="FungiDB:RhiirFUN_000075"/>
<feature type="region of interest" description="Disordered" evidence="2">
    <location>
        <begin position="203"/>
        <end position="225"/>
    </location>
</feature>
<sequence length="476" mass="56516">MDNIDEKIEEVIAKWVTDNKKTCMNNFFDKFYDIYDDYLVEVTKCKKVEEYIALEDKLIGKTNISKPGKIPIRLNKPETKVPAVYYFVSLFLTKWAGQAVSRIVDDMLNSGAEIMRRDERIKMKHREIVENHKIREKNFADSSLTNGLMITELENRIRNLEADVTAKERIILEKNEEINILWEKIKELEGKKDKSACQEPDMDLDKVQKKKKKRPNKKRKRARTQQVGNGMICKYKTDLGVTDDSKKEYLEKHCAEKSRDITFYDIPAYWSDEEIFDLLRTNVGCVEYMSTKRCYKYKTVKVTLRFHNNYEKIYKEGGVNVSLTRNGRIYFLRMFDSRLSYDEIKRKFRWQACKQIEQDSDRDDITLIKDFVKTYRAFYGKIVRVKGKRFIILYFNKEDDLMKAVTDSLKVYDLELALLIKRESDFINDKGELQGRDERSNSERKLSRSNSLWAEREQQGEASTSLAPQRRHNYRR</sequence>
<feature type="region of interest" description="Disordered" evidence="2">
    <location>
        <begin position="432"/>
        <end position="476"/>
    </location>
</feature>
<evidence type="ECO:0000313" key="4">
    <source>
        <dbReference type="Proteomes" id="UP000234323"/>
    </source>
</evidence>
<dbReference type="Proteomes" id="UP000234323">
    <property type="component" value="Unassembled WGS sequence"/>
</dbReference>